<accession>A0A245ZIS2</accession>
<feature type="compositionally biased region" description="Polar residues" evidence="1">
    <location>
        <begin position="53"/>
        <end position="62"/>
    </location>
</feature>
<evidence type="ECO:0000256" key="2">
    <source>
        <dbReference type="SAM" id="SignalP"/>
    </source>
</evidence>
<gene>
    <name evidence="3" type="ORF">SPMU_20560</name>
</gene>
<feature type="chain" id="PRO_5013054795" evidence="2">
    <location>
        <begin position="21"/>
        <end position="70"/>
    </location>
</feature>
<comment type="caution">
    <text evidence="3">The sequence shown here is derived from an EMBL/GenBank/DDBJ whole genome shotgun (WGS) entry which is preliminary data.</text>
</comment>
<feature type="signal peptide" evidence="2">
    <location>
        <begin position="1"/>
        <end position="20"/>
    </location>
</feature>
<dbReference type="AlphaFoldDB" id="A0A245ZIS2"/>
<dbReference type="EMBL" id="NBBJ01000003">
    <property type="protein sequence ID" value="OWK29636.1"/>
    <property type="molecule type" value="Genomic_DNA"/>
</dbReference>
<sequence>MRLATAVSAALIALSTAALAQVADPSASQEGNVAENGSSNASMPAQGADISDPSRNMLSNSASPPPTEPK</sequence>
<dbReference type="Proteomes" id="UP000197783">
    <property type="component" value="Unassembled WGS sequence"/>
</dbReference>
<protein>
    <submittedName>
        <fullName evidence="3">Uncharacterized protein</fullName>
    </submittedName>
</protein>
<reference evidence="3 4" key="1">
    <citation type="submission" date="2017-03" db="EMBL/GenBank/DDBJ databases">
        <title>Genome sequence of Sphingomonas mucosissima DSM 17494.</title>
        <authorList>
            <person name="Poehlein A."/>
            <person name="Wuebbeler J.H."/>
            <person name="Steinbuechel A."/>
            <person name="Daniel R."/>
        </authorList>
    </citation>
    <scope>NUCLEOTIDE SEQUENCE [LARGE SCALE GENOMIC DNA]</scope>
    <source>
        <strain evidence="3 4">DSM 17494</strain>
    </source>
</reference>
<proteinExistence type="predicted"/>
<dbReference type="RefSeq" id="WP_088333779.1">
    <property type="nucleotide sequence ID" value="NZ_NBBJ01000003.1"/>
</dbReference>
<keyword evidence="2" id="KW-0732">Signal</keyword>
<feature type="compositionally biased region" description="Polar residues" evidence="1">
    <location>
        <begin position="26"/>
        <end position="43"/>
    </location>
</feature>
<organism evidence="3 4">
    <name type="scientific">Sphingomonas mucosissima</name>
    <dbReference type="NCBI Taxonomy" id="370959"/>
    <lineage>
        <taxon>Bacteria</taxon>
        <taxon>Pseudomonadati</taxon>
        <taxon>Pseudomonadota</taxon>
        <taxon>Alphaproteobacteria</taxon>
        <taxon>Sphingomonadales</taxon>
        <taxon>Sphingomonadaceae</taxon>
        <taxon>Sphingomonas</taxon>
    </lineage>
</organism>
<name>A0A245ZIS2_9SPHN</name>
<evidence type="ECO:0000256" key="1">
    <source>
        <dbReference type="SAM" id="MobiDB-lite"/>
    </source>
</evidence>
<evidence type="ECO:0000313" key="3">
    <source>
        <dbReference type="EMBL" id="OWK29636.1"/>
    </source>
</evidence>
<evidence type="ECO:0000313" key="4">
    <source>
        <dbReference type="Proteomes" id="UP000197783"/>
    </source>
</evidence>
<feature type="region of interest" description="Disordered" evidence="1">
    <location>
        <begin position="24"/>
        <end position="70"/>
    </location>
</feature>
<keyword evidence="4" id="KW-1185">Reference proteome</keyword>